<reference evidence="20 21" key="1">
    <citation type="submission" date="2014-06" db="EMBL/GenBank/DDBJ databases">
        <title>Genome evolution of avian class.</title>
        <authorList>
            <person name="Zhang G."/>
            <person name="Li C."/>
        </authorList>
    </citation>
    <scope>NUCLEOTIDE SEQUENCE [LARGE SCALE GENOMIC DNA]</scope>
    <source>
        <strain evidence="20">BGI_N305</strain>
    </source>
</reference>
<dbReference type="EMBL" id="KL672678">
    <property type="protein sequence ID" value="KFW86748.1"/>
    <property type="molecule type" value="Genomic_DNA"/>
</dbReference>
<keyword evidence="21" id="KW-1185">Reference proteome</keyword>
<dbReference type="SMART" id="SM00239">
    <property type="entry name" value="C2"/>
    <property type="match status" value="2"/>
</dbReference>
<evidence type="ECO:0000256" key="13">
    <source>
        <dbReference type="ARBA" id="ARBA00023136"/>
    </source>
</evidence>
<dbReference type="InterPro" id="IPR036465">
    <property type="entry name" value="vWFA_dom_sf"/>
</dbReference>
<keyword evidence="14" id="KW-0539">Nucleus</keyword>
<evidence type="ECO:0000256" key="5">
    <source>
        <dbReference type="ARBA" id="ARBA00009048"/>
    </source>
</evidence>
<keyword evidence="8" id="KW-0597">Phosphoprotein</keyword>
<dbReference type="GO" id="GO:0030971">
    <property type="term" value="F:receptor tyrosine kinase binding"/>
    <property type="evidence" value="ECO:0007669"/>
    <property type="project" value="TreeGrafter"/>
</dbReference>
<evidence type="ECO:0000256" key="15">
    <source>
        <dbReference type="ARBA" id="ARBA00058857"/>
    </source>
</evidence>
<dbReference type="GO" id="GO:0038128">
    <property type="term" value="P:ERBB2 signaling pathway"/>
    <property type="evidence" value="ECO:0007669"/>
    <property type="project" value="TreeGrafter"/>
</dbReference>
<dbReference type="GO" id="GO:0071277">
    <property type="term" value="P:cellular response to calcium ion"/>
    <property type="evidence" value="ECO:0007669"/>
    <property type="project" value="TreeGrafter"/>
</dbReference>
<evidence type="ECO:0000256" key="8">
    <source>
        <dbReference type="ARBA" id="ARBA00022553"/>
    </source>
</evidence>
<feature type="domain" description="C2" evidence="19">
    <location>
        <begin position="120"/>
        <end position="240"/>
    </location>
</feature>
<keyword evidence="13" id="KW-0472">Membrane</keyword>
<dbReference type="PROSITE" id="PS50004">
    <property type="entry name" value="C2"/>
    <property type="match status" value="2"/>
</dbReference>
<dbReference type="GO" id="GO:0005925">
    <property type="term" value="C:focal adhesion"/>
    <property type="evidence" value="ECO:0007669"/>
    <property type="project" value="UniProtKB-SubCell"/>
</dbReference>
<dbReference type="InterPro" id="IPR002035">
    <property type="entry name" value="VWF_A"/>
</dbReference>
<gene>
    <name evidence="20" type="ORF">N305_01746</name>
</gene>
<comment type="function">
    <text evidence="15">Calcium-dependent phospholipid-binding protein that plays a role in ERBB2-mediated tumor cell migration in response to growth factor heregulin stimulation.</text>
</comment>
<dbReference type="SMART" id="SM00327">
    <property type="entry name" value="VWA"/>
    <property type="match status" value="1"/>
</dbReference>
<evidence type="ECO:0000256" key="14">
    <source>
        <dbReference type="ARBA" id="ARBA00023242"/>
    </source>
</evidence>
<evidence type="ECO:0000256" key="10">
    <source>
        <dbReference type="ARBA" id="ARBA00022737"/>
    </source>
</evidence>
<organism evidence="20 21">
    <name type="scientific">Manacus vitellinus</name>
    <name type="common">golden-collared manakin</name>
    <dbReference type="NCBI Taxonomy" id="328815"/>
    <lineage>
        <taxon>Eukaryota</taxon>
        <taxon>Metazoa</taxon>
        <taxon>Chordata</taxon>
        <taxon>Craniata</taxon>
        <taxon>Vertebrata</taxon>
        <taxon>Euteleostomi</taxon>
        <taxon>Archelosauria</taxon>
        <taxon>Archosauria</taxon>
        <taxon>Dinosauria</taxon>
        <taxon>Saurischia</taxon>
        <taxon>Theropoda</taxon>
        <taxon>Coelurosauria</taxon>
        <taxon>Aves</taxon>
        <taxon>Neognathae</taxon>
        <taxon>Neoaves</taxon>
        <taxon>Telluraves</taxon>
        <taxon>Australaves</taxon>
        <taxon>Passeriformes</taxon>
        <taxon>Pipridae</taxon>
        <taxon>Manacus</taxon>
    </lineage>
</organism>
<dbReference type="FunFam" id="2.60.40.150:FF:000099">
    <property type="entry name" value="Copine 3"/>
    <property type="match status" value="1"/>
</dbReference>
<evidence type="ECO:0000256" key="2">
    <source>
        <dbReference type="ARBA" id="ARBA00004236"/>
    </source>
</evidence>
<keyword evidence="12" id="KW-0965">Cell junction</keyword>
<dbReference type="Gene3D" id="2.60.40.150">
    <property type="entry name" value="C2 domain"/>
    <property type="match status" value="2"/>
</dbReference>
<dbReference type="InterPro" id="IPR010734">
    <property type="entry name" value="Copine_C"/>
</dbReference>
<dbReference type="PANTHER" id="PTHR10857">
    <property type="entry name" value="COPINE"/>
    <property type="match status" value="1"/>
</dbReference>
<evidence type="ECO:0000256" key="3">
    <source>
        <dbReference type="ARBA" id="ARBA00004246"/>
    </source>
</evidence>
<keyword evidence="9" id="KW-0479">Metal-binding</keyword>
<evidence type="ECO:0000256" key="4">
    <source>
        <dbReference type="ARBA" id="ARBA00004496"/>
    </source>
</evidence>
<dbReference type="SUPFAM" id="SSF49562">
    <property type="entry name" value="C2 domain (Calcium/lipid-binding domain, CaLB)"/>
    <property type="match status" value="2"/>
</dbReference>
<accession>A0A093QCQ8</accession>
<dbReference type="Pfam" id="PF00168">
    <property type="entry name" value="C2"/>
    <property type="match status" value="2"/>
</dbReference>
<dbReference type="FunFam" id="2.60.40.150:FF:000042">
    <property type="entry name" value="Copine 3"/>
    <property type="match status" value="1"/>
</dbReference>
<keyword evidence="10" id="KW-0677">Repeat</keyword>
<dbReference type="PANTHER" id="PTHR10857:SF22">
    <property type="entry name" value="COPINE-3"/>
    <property type="match status" value="1"/>
</dbReference>
<dbReference type="CDD" id="cd01459">
    <property type="entry name" value="vWA_copine_like"/>
    <property type="match status" value="1"/>
</dbReference>
<dbReference type="GO" id="GO:0005737">
    <property type="term" value="C:cytoplasm"/>
    <property type="evidence" value="ECO:0007669"/>
    <property type="project" value="UniProtKB-SubCell"/>
</dbReference>
<dbReference type="CDD" id="cd04047">
    <property type="entry name" value="C2B_Copine"/>
    <property type="match status" value="1"/>
</dbReference>
<feature type="non-terminal residue" evidence="20">
    <location>
        <position position="1"/>
    </location>
</feature>
<dbReference type="AlphaFoldDB" id="A0A093QCQ8"/>
<dbReference type="STRING" id="328815.ENSMVIP00005022341"/>
<comment type="similarity">
    <text evidence="5">Belongs to the copine family.</text>
</comment>
<evidence type="ECO:0000256" key="11">
    <source>
        <dbReference type="ARBA" id="ARBA00022837"/>
    </source>
</evidence>
<evidence type="ECO:0000256" key="17">
    <source>
        <dbReference type="ARBA" id="ARBA00074834"/>
    </source>
</evidence>
<evidence type="ECO:0000256" key="16">
    <source>
        <dbReference type="ARBA" id="ARBA00065466"/>
    </source>
</evidence>
<evidence type="ECO:0000313" key="20">
    <source>
        <dbReference type="EMBL" id="KFW86748.1"/>
    </source>
</evidence>
<dbReference type="CDD" id="cd04048">
    <property type="entry name" value="C2A_Copine"/>
    <property type="match status" value="1"/>
</dbReference>
<comment type="subunit">
    <text evidence="16">Monomer. Interacts with ERBB2 (preferentially with the tyrosine phosphorylated form); this interaction occurs at the cell membrane and is increased in a growth factor heregulin-dependent manner. Interacts with SHC1; this interaction may mediate the binding of CPNE3 with ERBB2. Interacts with RACK1.</text>
</comment>
<dbReference type="GO" id="GO:0046872">
    <property type="term" value="F:metal ion binding"/>
    <property type="evidence" value="ECO:0007669"/>
    <property type="project" value="UniProtKB-KW"/>
</dbReference>
<dbReference type="InterPro" id="IPR037768">
    <property type="entry name" value="C2B_Copine"/>
</dbReference>
<dbReference type="Proteomes" id="UP000053258">
    <property type="component" value="Unassembled WGS sequence"/>
</dbReference>
<evidence type="ECO:0000313" key="21">
    <source>
        <dbReference type="Proteomes" id="UP000053258"/>
    </source>
</evidence>
<evidence type="ECO:0000256" key="6">
    <source>
        <dbReference type="ARBA" id="ARBA00022475"/>
    </source>
</evidence>
<evidence type="ECO:0000259" key="19">
    <source>
        <dbReference type="PROSITE" id="PS50004"/>
    </source>
</evidence>
<evidence type="ECO:0000256" key="12">
    <source>
        <dbReference type="ARBA" id="ARBA00022949"/>
    </source>
</evidence>
<evidence type="ECO:0000256" key="18">
    <source>
        <dbReference type="ARBA" id="ARBA00076171"/>
    </source>
</evidence>
<comment type="subcellular location">
    <subcellularLocation>
        <location evidence="3">Cell junction</location>
        <location evidence="3">Focal adhesion</location>
    </subcellularLocation>
    <subcellularLocation>
        <location evidence="2">Cell membrane</location>
    </subcellularLocation>
    <subcellularLocation>
        <location evidence="4">Cytoplasm</location>
    </subcellularLocation>
    <subcellularLocation>
        <location evidence="1">Nucleus</location>
    </subcellularLocation>
</comment>
<feature type="domain" description="C2" evidence="19">
    <location>
        <begin position="1"/>
        <end position="111"/>
    </location>
</feature>
<feature type="non-terminal residue" evidence="20">
    <location>
        <position position="519"/>
    </location>
</feature>
<keyword evidence="6" id="KW-1003">Cell membrane</keyword>
<dbReference type="SUPFAM" id="SSF53300">
    <property type="entry name" value="vWA-like"/>
    <property type="match status" value="1"/>
</dbReference>
<dbReference type="GO" id="GO:0005634">
    <property type="term" value="C:nucleus"/>
    <property type="evidence" value="ECO:0007669"/>
    <property type="project" value="UniProtKB-SubCell"/>
</dbReference>
<evidence type="ECO:0000256" key="7">
    <source>
        <dbReference type="ARBA" id="ARBA00022490"/>
    </source>
</evidence>
<dbReference type="InterPro" id="IPR035892">
    <property type="entry name" value="C2_domain_sf"/>
</dbReference>
<dbReference type="GO" id="GO:0005544">
    <property type="term" value="F:calcium-dependent phospholipid binding"/>
    <property type="evidence" value="ECO:0007669"/>
    <property type="project" value="InterPro"/>
</dbReference>
<dbReference type="InterPro" id="IPR000008">
    <property type="entry name" value="C2_dom"/>
</dbReference>
<keyword evidence="11" id="KW-0106">Calcium</keyword>
<name>A0A093QCQ8_9PASS</name>
<proteinExistence type="inferred from homology"/>
<sequence length="519" mass="57960">CVTKVELSIACTNLLDKDVGSKSDPLCVLLQNTSGQQWYEVDRTERIKNSLNPKFAKKFLIDYYFEIVQKLKFGIYDIDNKTFDLSDDDFLGEFECTLGQIVSSRTLTKPLVLKNGKPAGRGSIMITAEEVKDNRVVVLEVEARKLDNKRDFFLSTPTVLEVLLLLGIINQVEHVIKNNLNPVWRPFKISLNSLCYSDMDKSIKVECYDYDNDGSHDLIGSFQTTMSKLKEASRSSPVEFECINEKKRQKKKNYKNSGIVSVKHCEIIVECTFLDYIMGGCQLNFTVGIDFTGSNGDPRSPDSLHYLSPNGVNEYLTAIWSVGMVIQDYDADKMFPAFGFGAQIPPSFQVSHEFPINFNPSNPFCSGIQGIVDAYRACLPQVKLYGPTNFSPIINHVARFAAAATQQQTASQYFILLIITDGVITDLDQTRTAIVNASKLPMSIIIVGVGGADFDAMEFLDGDDGVLRSSSGEPAVRDIVQFVPFRKFQNSPKEALAQCVLAEVPQQVVNYFSTYKLQP</sequence>
<dbReference type="Pfam" id="PF07002">
    <property type="entry name" value="Copine"/>
    <property type="match status" value="1"/>
</dbReference>
<protein>
    <recommendedName>
        <fullName evidence="17">Copine-3</fullName>
    </recommendedName>
    <alternativeName>
        <fullName evidence="18">Copine III</fullName>
    </alternativeName>
</protein>
<evidence type="ECO:0000256" key="9">
    <source>
        <dbReference type="ARBA" id="ARBA00022723"/>
    </source>
</evidence>
<dbReference type="GO" id="GO:0005886">
    <property type="term" value="C:plasma membrane"/>
    <property type="evidence" value="ECO:0007669"/>
    <property type="project" value="UniProtKB-SubCell"/>
</dbReference>
<dbReference type="OrthoDB" id="5855668at2759"/>
<dbReference type="InterPro" id="IPR045052">
    <property type="entry name" value="Copine"/>
</dbReference>
<evidence type="ECO:0000256" key="1">
    <source>
        <dbReference type="ARBA" id="ARBA00004123"/>
    </source>
</evidence>
<keyword evidence="7" id="KW-0963">Cytoplasm</keyword>